<dbReference type="Gene3D" id="1.10.565.10">
    <property type="entry name" value="Retinoid X Receptor"/>
    <property type="match status" value="1"/>
</dbReference>
<protein>
    <recommendedName>
        <fullName evidence="5">NR LBD domain-containing protein</fullName>
    </recommendedName>
</protein>
<evidence type="ECO:0000256" key="2">
    <source>
        <dbReference type="ARBA" id="ARBA00023015"/>
    </source>
</evidence>
<evidence type="ECO:0000259" key="5">
    <source>
        <dbReference type="PROSITE" id="PS51843"/>
    </source>
</evidence>
<organism evidence="6 7">
    <name type="scientific">Pristionchus mayeri</name>
    <dbReference type="NCBI Taxonomy" id="1317129"/>
    <lineage>
        <taxon>Eukaryota</taxon>
        <taxon>Metazoa</taxon>
        <taxon>Ecdysozoa</taxon>
        <taxon>Nematoda</taxon>
        <taxon>Chromadorea</taxon>
        <taxon>Rhabditida</taxon>
        <taxon>Rhabditina</taxon>
        <taxon>Diplogasteromorpha</taxon>
        <taxon>Diplogasteroidea</taxon>
        <taxon>Neodiplogasteridae</taxon>
        <taxon>Pristionchus</taxon>
    </lineage>
</organism>
<keyword evidence="3" id="KW-0804">Transcription</keyword>
<keyword evidence="7" id="KW-1185">Reference proteome</keyword>
<gene>
    <name evidence="6" type="ORF">PMAYCL1PPCAC_04835</name>
</gene>
<sequence>MNPLCVQTSTPPSENPVVQAILKHQHCGENHALALTRSDMIKLPEMRMKELIDELLFLDKAHEKFRSSSFSPVPEDAIPLVELLRGHSKLASNLPVQNVSCLAKPWPCLGRYSKCWPYADLVFTLEYFKIFDVFRRLSADEQRLLVRRNLAVCAHLTTAYFSYKMKSGATYHPDHTRVWAECVIEKYKWQFHVEAIQRIRALALDEQEYVLVKALIVADPTMDGLSDESRAMLDELRAIYAKPLFSVMCAKSGVQRVRQKKV</sequence>
<dbReference type="EMBL" id="BTRK01000002">
    <property type="protein sequence ID" value="GMR34640.1"/>
    <property type="molecule type" value="Genomic_DNA"/>
</dbReference>
<dbReference type="AlphaFoldDB" id="A0AAN5C8I6"/>
<evidence type="ECO:0000256" key="4">
    <source>
        <dbReference type="ARBA" id="ARBA00023170"/>
    </source>
</evidence>
<evidence type="ECO:0000313" key="6">
    <source>
        <dbReference type="EMBL" id="GMR34640.1"/>
    </source>
</evidence>
<dbReference type="InterPro" id="IPR000536">
    <property type="entry name" value="Nucl_hrmn_rcpt_lig-bd"/>
</dbReference>
<feature type="domain" description="NR LBD" evidence="5">
    <location>
        <begin position="75"/>
        <end position="262"/>
    </location>
</feature>
<proteinExistence type="inferred from homology"/>
<keyword evidence="2" id="KW-0805">Transcription regulation</keyword>
<comment type="similarity">
    <text evidence="1">Belongs to the nuclear hormone receptor family.</text>
</comment>
<dbReference type="InterPro" id="IPR035500">
    <property type="entry name" value="NHR-like_dom_sf"/>
</dbReference>
<keyword evidence="4" id="KW-0675">Receptor</keyword>
<name>A0AAN5C8I6_9BILA</name>
<dbReference type="Pfam" id="PF00104">
    <property type="entry name" value="Hormone_recep"/>
    <property type="match status" value="1"/>
</dbReference>
<dbReference type="PROSITE" id="PS51843">
    <property type="entry name" value="NR_LBD"/>
    <property type="match status" value="1"/>
</dbReference>
<accession>A0AAN5C8I6</accession>
<dbReference type="SMART" id="SM00430">
    <property type="entry name" value="HOLI"/>
    <property type="match status" value="1"/>
</dbReference>
<evidence type="ECO:0000256" key="1">
    <source>
        <dbReference type="ARBA" id="ARBA00005993"/>
    </source>
</evidence>
<dbReference type="PANTHER" id="PTHR45886:SF18">
    <property type="entry name" value="NR LBD DOMAIN-CONTAINING PROTEIN-RELATED"/>
    <property type="match status" value="1"/>
</dbReference>
<dbReference type="Proteomes" id="UP001328107">
    <property type="component" value="Unassembled WGS sequence"/>
</dbReference>
<evidence type="ECO:0000313" key="7">
    <source>
        <dbReference type="Proteomes" id="UP001328107"/>
    </source>
</evidence>
<evidence type="ECO:0000256" key="3">
    <source>
        <dbReference type="ARBA" id="ARBA00023163"/>
    </source>
</evidence>
<dbReference type="PANTHER" id="PTHR45886">
    <property type="entry name" value="NUCLEAR HORMONE RECEPTOR FAMILY-RELATED-RELATED"/>
    <property type="match status" value="1"/>
</dbReference>
<dbReference type="SUPFAM" id="SSF48508">
    <property type="entry name" value="Nuclear receptor ligand-binding domain"/>
    <property type="match status" value="1"/>
</dbReference>
<reference evidence="7" key="1">
    <citation type="submission" date="2022-10" db="EMBL/GenBank/DDBJ databases">
        <title>Genome assembly of Pristionchus species.</title>
        <authorList>
            <person name="Yoshida K."/>
            <person name="Sommer R.J."/>
        </authorList>
    </citation>
    <scope>NUCLEOTIDE SEQUENCE [LARGE SCALE GENOMIC DNA]</scope>
    <source>
        <strain evidence="7">RS5460</strain>
    </source>
</reference>
<comment type="caution">
    <text evidence="6">The sequence shown here is derived from an EMBL/GenBank/DDBJ whole genome shotgun (WGS) entry which is preliminary data.</text>
</comment>